<reference evidence="3 4" key="1">
    <citation type="journal article" date="2019" name="Int. J. Syst. Evol. Microbiol.">
        <title>The Global Catalogue of Microorganisms (GCM) 10K type strain sequencing project: providing services to taxonomists for standard genome sequencing and annotation.</title>
        <authorList>
            <consortium name="The Broad Institute Genomics Platform"/>
            <consortium name="The Broad Institute Genome Sequencing Center for Infectious Disease"/>
            <person name="Wu L."/>
            <person name="Ma J."/>
        </authorList>
    </citation>
    <scope>NUCLEOTIDE SEQUENCE [LARGE SCALE GENOMIC DNA]</scope>
    <source>
        <strain evidence="3 4">PSRA2</strain>
    </source>
</reference>
<feature type="domain" description="AB hydrolase-1" evidence="2">
    <location>
        <begin position="28"/>
        <end position="248"/>
    </location>
</feature>
<dbReference type="InterPro" id="IPR029058">
    <property type="entry name" value="AB_hydrolase_fold"/>
</dbReference>
<keyword evidence="1 3" id="KW-0378">Hydrolase</keyword>
<dbReference type="InterPro" id="IPR050266">
    <property type="entry name" value="AB_hydrolase_sf"/>
</dbReference>
<dbReference type="GO" id="GO:0016787">
    <property type="term" value="F:hydrolase activity"/>
    <property type="evidence" value="ECO:0007669"/>
    <property type="project" value="UniProtKB-KW"/>
</dbReference>
<keyword evidence="4" id="KW-1185">Reference proteome</keyword>
<protein>
    <submittedName>
        <fullName evidence="3">Alpha/beta fold hydrolase</fullName>
    </submittedName>
</protein>
<dbReference type="Gene3D" id="3.40.50.1820">
    <property type="entry name" value="alpha/beta hydrolase"/>
    <property type="match status" value="1"/>
</dbReference>
<dbReference type="SUPFAM" id="SSF53474">
    <property type="entry name" value="alpha/beta-Hydrolases"/>
    <property type="match status" value="1"/>
</dbReference>
<accession>A0ABD5U4E0</accession>
<sequence>MSHETVTHHGRTTSYRRTAFGEGPTTLYVHGSGGSHEVWVGQYGWRDHPGPAVALDLSGHGESDDVATPAGPETLAAYAADVVAVARETDADVLVGNSLGGAVVLHVALSTSLSPSALVLCGTGAKLAVDESLKDLLADDFERAVETLHGEDLLFHDADAGTRERSMDAMRETGRRVTERDFRTCDAFDVRGELDGLTVPCLAITGEHDRLTPVAFHEFLVERLPTCDLAVVEDAAHLSMVERPGAWNDRLASFLD</sequence>
<dbReference type="AlphaFoldDB" id="A0ABD5U4E0"/>
<dbReference type="PRINTS" id="PR00111">
    <property type="entry name" value="ABHYDROLASE"/>
</dbReference>
<comment type="caution">
    <text evidence="3">The sequence shown here is derived from an EMBL/GenBank/DDBJ whole genome shotgun (WGS) entry which is preliminary data.</text>
</comment>
<proteinExistence type="predicted"/>
<gene>
    <name evidence="3" type="ORF">ACFQHK_02605</name>
</gene>
<evidence type="ECO:0000256" key="1">
    <source>
        <dbReference type="ARBA" id="ARBA00022801"/>
    </source>
</evidence>
<dbReference type="PANTHER" id="PTHR43798:SF31">
    <property type="entry name" value="AB HYDROLASE SUPERFAMILY PROTEIN YCLE"/>
    <property type="match status" value="1"/>
</dbReference>
<name>A0ABD5U4E0_9EURY</name>
<dbReference type="PANTHER" id="PTHR43798">
    <property type="entry name" value="MONOACYLGLYCEROL LIPASE"/>
    <property type="match status" value="1"/>
</dbReference>
<organism evidence="3 4">
    <name type="scientific">Halomarina ordinaria</name>
    <dbReference type="NCBI Taxonomy" id="3033939"/>
    <lineage>
        <taxon>Archaea</taxon>
        <taxon>Methanobacteriati</taxon>
        <taxon>Methanobacteriota</taxon>
        <taxon>Stenosarchaea group</taxon>
        <taxon>Halobacteria</taxon>
        <taxon>Halobacteriales</taxon>
        <taxon>Natronomonadaceae</taxon>
        <taxon>Halomarina</taxon>
    </lineage>
</organism>
<dbReference type="RefSeq" id="WP_304447096.1">
    <property type="nucleotide sequence ID" value="NZ_JARRAH010000001.1"/>
</dbReference>
<evidence type="ECO:0000313" key="4">
    <source>
        <dbReference type="Proteomes" id="UP001596406"/>
    </source>
</evidence>
<dbReference type="InterPro" id="IPR000073">
    <property type="entry name" value="AB_hydrolase_1"/>
</dbReference>
<evidence type="ECO:0000259" key="2">
    <source>
        <dbReference type="Pfam" id="PF12697"/>
    </source>
</evidence>
<dbReference type="Proteomes" id="UP001596406">
    <property type="component" value="Unassembled WGS sequence"/>
</dbReference>
<dbReference type="EMBL" id="JBHSXM010000001">
    <property type="protein sequence ID" value="MFC6835395.1"/>
    <property type="molecule type" value="Genomic_DNA"/>
</dbReference>
<dbReference type="Pfam" id="PF12697">
    <property type="entry name" value="Abhydrolase_6"/>
    <property type="match status" value="1"/>
</dbReference>
<evidence type="ECO:0000313" key="3">
    <source>
        <dbReference type="EMBL" id="MFC6835395.1"/>
    </source>
</evidence>